<dbReference type="Proteomes" id="UP000473826">
    <property type="component" value="Unassembled WGS sequence"/>
</dbReference>
<accession>A0A7D8UYY6</accession>
<proteinExistence type="predicted"/>
<keyword evidence="3" id="KW-1185">Reference proteome</keyword>
<name>A0A7D8UYY6_VANHU</name>
<evidence type="ECO:0000256" key="1">
    <source>
        <dbReference type="SAM" id="MobiDB-lite"/>
    </source>
</evidence>
<organism evidence="2 3">
    <name type="scientific">Vanrija humicola</name>
    <name type="common">Yeast</name>
    <name type="synonym">Cryptococcus humicola</name>
    <dbReference type="NCBI Taxonomy" id="5417"/>
    <lineage>
        <taxon>Eukaryota</taxon>
        <taxon>Fungi</taxon>
        <taxon>Dikarya</taxon>
        <taxon>Basidiomycota</taxon>
        <taxon>Agaricomycotina</taxon>
        <taxon>Tremellomycetes</taxon>
        <taxon>Trichosporonales</taxon>
        <taxon>Trichosporonaceae</taxon>
        <taxon>Vanrija</taxon>
    </lineage>
</organism>
<feature type="compositionally biased region" description="Low complexity" evidence="1">
    <location>
        <begin position="53"/>
        <end position="67"/>
    </location>
</feature>
<comment type="caution">
    <text evidence="2">The sequence shown here is derived from an EMBL/GenBank/DDBJ whole genome shotgun (WGS) entry which is preliminary data.</text>
</comment>
<dbReference type="OrthoDB" id="346910at2759"/>
<dbReference type="AlphaFoldDB" id="A0A7D8UYY6"/>
<sequence>MTLDTQFDKAVAIVRGLPSDGPVKPSQDQKLQRPAAYGRPAARRRQLTPPQAPSRSRPSTSTTPGRSSRARARTTPRPSTLLSSSRCVL</sequence>
<protein>
    <submittedName>
        <fullName evidence="2">Uncharacterized protein</fullName>
    </submittedName>
</protein>
<reference evidence="2 3" key="1">
    <citation type="journal article" date="2019" name="PLoS Genet.">
        <title>Convergent evolution of linked mating-type loci in basidiomycete fungi.</title>
        <authorList>
            <person name="Sun S."/>
            <person name="Coelho M.A."/>
            <person name="Heitman J."/>
            <person name="Nowrousian M."/>
        </authorList>
    </citation>
    <scope>NUCLEOTIDE SEQUENCE [LARGE SCALE GENOMIC DNA]</scope>
    <source>
        <strain evidence="2 3">CBS 4282</strain>
    </source>
</reference>
<evidence type="ECO:0000313" key="2">
    <source>
        <dbReference type="EMBL" id="TXT09134.1"/>
    </source>
</evidence>
<feature type="compositionally biased region" description="Low complexity" evidence="1">
    <location>
        <begin position="75"/>
        <end position="89"/>
    </location>
</feature>
<evidence type="ECO:0000313" key="3">
    <source>
        <dbReference type="Proteomes" id="UP000473826"/>
    </source>
</evidence>
<gene>
    <name evidence="2" type="ORF">VHUM_02608</name>
</gene>
<dbReference type="EMBL" id="QKWK01000006">
    <property type="protein sequence ID" value="TXT09134.1"/>
    <property type="molecule type" value="Genomic_DNA"/>
</dbReference>
<feature type="region of interest" description="Disordered" evidence="1">
    <location>
        <begin position="16"/>
        <end position="89"/>
    </location>
</feature>